<keyword evidence="3" id="KW-1185">Reference proteome</keyword>
<dbReference type="RefSeq" id="WP_013691844.1">
    <property type="nucleotide sequence ID" value="NC_015378.1"/>
</dbReference>
<evidence type="ECO:0000313" key="3">
    <source>
        <dbReference type="Proteomes" id="UP000008316"/>
    </source>
</evidence>
<evidence type="ECO:0000313" key="2">
    <source>
        <dbReference type="EMBL" id="AEA65709.1"/>
    </source>
</evidence>
<sequence>MARKKLEWTDAQRRLIIDGIGRCDTQFPQDNDRFLDAVIDEIGAVTGRVYGASTYDKLIRTMPESMSITRRPSLTTIQKAIARAQDTLRSATHDDNATTKPDVGLSREVMAPLLREALAPIHTLLAALASTQATPSQPGPDVQSTLELELTRAALTDVHSRLRQRDEEIAALRVELGKAMAERDLASTRVAGLLDGLRETFQTTGVEVVRLVESAKRLTGTEQYLKLQADSVRQQAMAETERLRDRTKSLEARVDQLMIENDQYRRALTARRQSEN</sequence>
<name>F2LSB3_BURGS</name>
<dbReference type="AlphaFoldDB" id="F2LSB3"/>
<accession>F2LSB3</accession>
<feature type="coiled-coil region" evidence="1">
    <location>
        <begin position="233"/>
        <end position="267"/>
    </location>
</feature>
<dbReference type="KEGG" id="bgd:bgla_3p0070"/>
<protein>
    <submittedName>
        <fullName evidence="2">Uncharacterized protein</fullName>
    </submittedName>
</protein>
<keyword evidence="1" id="KW-0175">Coiled coil</keyword>
<proteinExistence type="predicted"/>
<dbReference type="HOGENOM" id="CLU_087848_0_0_4"/>
<dbReference type="Proteomes" id="UP000008316">
    <property type="component" value="Plasmid bgla_3p"/>
</dbReference>
<reference evidence="2 3" key="1">
    <citation type="journal article" date="2011" name="J. Bacteriol.">
        <title>Complete genome sequence of Burkholderia gladioli BSR3.</title>
        <authorList>
            <person name="Seo Y.S."/>
            <person name="Lim J."/>
            <person name="Choi B.S."/>
            <person name="Kim H."/>
            <person name="Goo E."/>
            <person name="Lee B."/>
            <person name="Lim J.S."/>
            <person name="Choi I.Y."/>
            <person name="Moon J.S."/>
            <person name="Kim J."/>
            <person name="Hwang I."/>
        </authorList>
    </citation>
    <scope>NUCLEOTIDE SEQUENCE [LARGE SCALE GENOMIC DNA]</scope>
    <source>
        <strain evidence="2 3">BSR3</strain>
        <plasmid evidence="2">bgla_3p</plasmid>
    </source>
</reference>
<keyword evidence="2" id="KW-0614">Plasmid</keyword>
<organism evidence="2 3">
    <name type="scientific">Burkholderia gladioli (strain BSR3)</name>
    <dbReference type="NCBI Taxonomy" id="999541"/>
    <lineage>
        <taxon>Bacteria</taxon>
        <taxon>Pseudomonadati</taxon>
        <taxon>Pseudomonadota</taxon>
        <taxon>Betaproteobacteria</taxon>
        <taxon>Burkholderiales</taxon>
        <taxon>Burkholderiaceae</taxon>
        <taxon>Burkholderia</taxon>
    </lineage>
</organism>
<evidence type="ECO:0000256" key="1">
    <source>
        <dbReference type="SAM" id="Coils"/>
    </source>
</evidence>
<geneLocation type="plasmid" evidence="2 3">
    <name>bgla_3p</name>
</geneLocation>
<dbReference type="EMBL" id="CP002603">
    <property type="protein sequence ID" value="AEA65709.1"/>
    <property type="molecule type" value="Genomic_DNA"/>
</dbReference>
<gene>
    <name evidence="2" type="ordered locus">bgla_3p0070</name>
</gene>